<gene>
    <name evidence="1" type="ORF">ORPV_789</name>
</gene>
<dbReference type="KEGG" id="vg:35382615"/>
<protein>
    <submittedName>
        <fullName evidence="1">Uncharacterized protein</fullName>
    </submittedName>
</protein>
<organism evidence="1">
    <name type="scientific">Orpheovirus IHUMI-LCC2</name>
    <dbReference type="NCBI Taxonomy" id="2023057"/>
    <lineage>
        <taxon>Viruses</taxon>
        <taxon>Varidnaviria</taxon>
        <taxon>Bamfordvirae</taxon>
        <taxon>Nucleocytoviricota</taxon>
        <taxon>Megaviricetes</taxon>
        <taxon>Pimascovirales</taxon>
        <taxon>Ocovirineae</taxon>
        <taxon>Orpheoviridae</taxon>
        <taxon>Alphaorpheovirus</taxon>
        <taxon>Alphaorpheovirus massiliense</taxon>
    </lineage>
</organism>
<sequence>MGGTTSQFVYVINGIGSLNPAPVMEDRIVNAFKNMQQVIDYHNQNNPLDSDVFIFVIGNFTDGTITLNFPFKMTASSISSFIPGLAIPLTGSFTWNINGSMNIRMENPVIGGGVTIDESVNLMVRDSIITYNGTHQLERTNITEFVTNRDDTNYGILINRDSMLQLSNLNVSKPIKVQGSLKLKDANVKIYNNADSAIQIDDGIINIINTKIEFYNRLDGGALFSGSGTLDSERNKYISEEVLVFHRTDSNNIIHNFDILNFPDGTTDENINGTKIKYDNVILIKDTKSLVNKHKANYTFTTTDGELLASKDSILTIENKKEYTYIIENNNYNILNFNNIQKLNLQFNKLTSYDEITINLKNVKKIKITGFITSLGRQSLIHNASTTLLYNVETGLWSYA</sequence>
<accession>A0A2I2L582</accession>
<dbReference type="RefSeq" id="YP_009448995.1">
    <property type="nucleotide sequence ID" value="NC_036594.1"/>
</dbReference>
<dbReference type="Proteomes" id="UP000236316">
    <property type="component" value="Segment"/>
</dbReference>
<dbReference type="GeneID" id="35382615"/>
<proteinExistence type="predicted"/>
<keyword evidence="2" id="KW-1185">Reference proteome</keyword>
<reference evidence="1" key="1">
    <citation type="submission" date="2017-08" db="EMBL/GenBank/DDBJ databases">
        <authorList>
            <consortium name="Urmite Genomes"/>
        </authorList>
    </citation>
    <scope>NUCLEOTIDE SEQUENCE [LARGE SCALE GENOMIC DNA]</scope>
    <source>
        <strain evidence="1">IHUMI-LCC2</strain>
    </source>
</reference>
<evidence type="ECO:0000313" key="1">
    <source>
        <dbReference type="EMBL" id="SNW62693.1"/>
    </source>
</evidence>
<dbReference type="EMBL" id="LT906555">
    <property type="protein sequence ID" value="SNW62693.1"/>
    <property type="molecule type" value="Genomic_DNA"/>
</dbReference>
<evidence type="ECO:0000313" key="2">
    <source>
        <dbReference type="Proteomes" id="UP000236316"/>
    </source>
</evidence>
<name>A0A2I2L582_9VIRU</name>